<dbReference type="GO" id="GO:0005829">
    <property type="term" value="C:cytosol"/>
    <property type="evidence" value="ECO:0007669"/>
    <property type="project" value="TreeGrafter"/>
</dbReference>
<dbReference type="CDD" id="cd02012">
    <property type="entry name" value="TPP_TK"/>
    <property type="match status" value="1"/>
</dbReference>
<sequence length="694" mass="72980">MSSTDRLAQAGPAEQVEASPATGPSGDLDVLAVNALRFLAADAVQAANSGHPGLPLGAAPAAWVLWSRHLRHDPAAPDWPDRDRFVLSAGHGSMLLYALLHVFGYDLPVGELKRFRKLGSRTPGHPEHGHTPGVETTTGPLGQGLANAVGMALAERMLAARLNTAEHVVVDHRTWALVGDGCLMEGISHEAASLAGRLALGKLTVIFDDNDVTIDGPAHRSCGDDHASRFAAYGWRTLWVDDGNDLKALDRAFSEARAGDDRPTFITVRTTIGFGAPGVEGTSKAHGSPLGHETIAAMRSRFGWPSAPFHVPGAVRLAMVEKRTRWATCRAEWLRDHAEWSAANPQSAADFPLDRTPAAPDLSVLSDLADGAQPGATVATRKASGAALRALAARYPALVGGSADLASSTNTAIDGGDVARGEFTGRTIHFGIREHAMAAALNGIALHGGLRPFGSTFLVFTDYLRPALRLSALMRLPVVYVFTHDSVHVGEDGPTHQPVEHIEALRLIPGLTVLRPADAAETALAWELAANNLDGPTALVLSRQDLPVIGPAGLAEVRDHGSRIVRNPGRVDVVLAASGSEVTLAVKAAELLAARDIEAMVVSVMWRDRLDAALRAGQNLLPDVPVVWIEAGVGVGWRAIARPGDPVIGIERFGESGPGQEVAVHMGLSVVAVVRAAFVAVGRTPVEAEALEGG</sequence>
<evidence type="ECO:0000256" key="1">
    <source>
        <dbReference type="ARBA" id="ARBA00007131"/>
    </source>
</evidence>
<evidence type="ECO:0000256" key="8">
    <source>
        <dbReference type="NCBIfam" id="TIGR00232"/>
    </source>
</evidence>
<dbReference type="FunFam" id="3.40.50.970:FF:000004">
    <property type="entry name" value="Transketolase"/>
    <property type="match status" value="1"/>
</dbReference>
<evidence type="ECO:0000256" key="3">
    <source>
        <dbReference type="ARBA" id="ARBA00022679"/>
    </source>
</evidence>
<feature type="site" description="Important for catalytic activity" evidence="13">
    <location>
        <position position="51"/>
    </location>
</feature>
<dbReference type="AlphaFoldDB" id="A0A1Y2MHC9"/>
<dbReference type="GO" id="GO:0000287">
    <property type="term" value="F:magnesium ion binding"/>
    <property type="evidence" value="ECO:0007669"/>
    <property type="project" value="UniProtKB-ARBA"/>
</dbReference>
<dbReference type="SUPFAM" id="SSF52518">
    <property type="entry name" value="Thiamin diphosphate-binding fold (THDP-binding)"/>
    <property type="match status" value="2"/>
</dbReference>
<accession>A0A1Y2MHC9</accession>
<feature type="binding site" evidence="11">
    <location>
        <position position="91"/>
    </location>
    <ligand>
        <name>thiamine diphosphate</name>
        <dbReference type="ChEBI" id="CHEBI:58937"/>
    </ligand>
</feature>
<comment type="catalytic activity">
    <reaction evidence="7">
        <text>D-sedoheptulose 7-phosphate + D-glyceraldehyde 3-phosphate = aldehydo-D-ribose 5-phosphate + D-xylulose 5-phosphate</text>
        <dbReference type="Rhea" id="RHEA:10508"/>
        <dbReference type="ChEBI" id="CHEBI:57483"/>
        <dbReference type="ChEBI" id="CHEBI:57737"/>
        <dbReference type="ChEBI" id="CHEBI:58273"/>
        <dbReference type="ChEBI" id="CHEBI:59776"/>
        <dbReference type="EC" id="2.2.1.1"/>
    </reaction>
</comment>
<evidence type="ECO:0000256" key="13">
    <source>
        <dbReference type="PIRSR" id="PIRSR605478-5"/>
    </source>
</evidence>
<dbReference type="InterPro" id="IPR005474">
    <property type="entry name" value="Transketolase_N"/>
</dbReference>
<feature type="binding site" evidence="10">
    <location>
        <position position="543"/>
    </location>
    <ligand>
        <name>substrate</name>
    </ligand>
</feature>
<feature type="binding site" evidence="11">
    <location>
        <position position="181"/>
    </location>
    <ligand>
        <name>thiamine diphosphate</name>
        <dbReference type="ChEBI" id="CHEBI:58937"/>
    </ligand>
</feature>
<dbReference type="Gene3D" id="3.40.50.920">
    <property type="match status" value="1"/>
</dbReference>
<feature type="binding site" evidence="12">
    <location>
        <position position="212"/>
    </location>
    <ligand>
        <name>Mg(2+)</name>
        <dbReference type="ChEBI" id="CHEBI:18420"/>
    </ligand>
</feature>
<feature type="site" description="Important for catalytic activity" evidence="13">
    <location>
        <position position="286"/>
    </location>
</feature>
<dbReference type="InterPro" id="IPR029061">
    <property type="entry name" value="THDP-binding"/>
</dbReference>
<protein>
    <recommendedName>
        <fullName evidence="2 8">Transketolase</fullName>
        <ecNumber evidence="2 8">2.2.1.1</ecNumber>
    </recommendedName>
</protein>
<name>A0A1Y2MHC9_PSEAH</name>
<dbReference type="PANTHER" id="PTHR43522">
    <property type="entry name" value="TRANSKETOLASE"/>
    <property type="match status" value="1"/>
</dbReference>
<comment type="cofactor">
    <cofactor evidence="11">
        <name>thiamine diphosphate</name>
        <dbReference type="ChEBI" id="CHEBI:58937"/>
    </cofactor>
    <text evidence="11">Binds 1 thiamine pyrophosphate per subunit. During the reaction, the substrate forms a covalent intermediate with the cofactor.</text>
</comment>
<feature type="binding site" evidence="11">
    <location>
        <position position="210"/>
    </location>
    <ligand>
        <name>thiamine diphosphate</name>
        <dbReference type="ChEBI" id="CHEBI:58937"/>
    </ligand>
</feature>
<comment type="caution">
    <text evidence="16">The sequence shown here is derived from an EMBL/GenBank/DDBJ whole genome shotgun (WGS) entry which is preliminary data.</text>
</comment>
<evidence type="ECO:0000256" key="10">
    <source>
        <dbReference type="PIRSR" id="PIRSR605478-2"/>
    </source>
</evidence>
<feature type="binding site" evidence="10">
    <location>
        <position position="496"/>
    </location>
    <ligand>
        <name>substrate</name>
    </ligand>
</feature>
<evidence type="ECO:0000256" key="14">
    <source>
        <dbReference type="SAM" id="MobiDB-lite"/>
    </source>
</evidence>
<dbReference type="SUPFAM" id="SSF52922">
    <property type="entry name" value="TK C-terminal domain-like"/>
    <property type="match status" value="1"/>
</dbReference>
<feature type="binding site" evidence="10">
    <location>
        <position position="286"/>
    </location>
    <ligand>
        <name>substrate</name>
    </ligand>
</feature>
<keyword evidence="3 16" id="KW-0808">Transferase</keyword>
<dbReference type="GO" id="GO:0004802">
    <property type="term" value="F:transketolase activity"/>
    <property type="evidence" value="ECO:0007669"/>
    <property type="project" value="UniProtKB-UniRule"/>
</dbReference>
<keyword evidence="17" id="KW-1185">Reference proteome</keyword>
<reference evidence="16 17" key="1">
    <citation type="submission" date="2016-09" db="EMBL/GenBank/DDBJ databases">
        <title>Pseudonocardia autotrophica DSM535, a candidate organism with high potential of specific P450 cytochromes.</title>
        <authorList>
            <person name="Grumaz C."/>
            <person name="Vainshtein Y."/>
            <person name="Kirstahler P."/>
            <person name="Sohn K."/>
        </authorList>
    </citation>
    <scope>NUCLEOTIDE SEQUENCE [LARGE SCALE GENOMIC DNA]</scope>
    <source>
        <strain evidence="16 17">DSM 535</strain>
    </source>
</reference>
<dbReference type="InterPro" id="IPR049557">
    <property type="entry name" value="Transketolase_CS"/>
</dbReference>
<feature type="region of interest" description="Disordered" evidence="14">
    <location>
        <begin position="118"/>
        <end position="140"/>
    </location>
</feature>
<evidence type="ECO:0000256" key="7">
    <source>
        <dbReference type="ARBA" id="ARBA00049473"/>
    </source>
</evidence>
<evidence type="ECO:0000256" key="5">
    <source>
        <dbReference type="ARBA" id="ARBA00022842"/>
    </source>
</evidence>
<gene>
    <name evidence="16" type="primary">tktA</name>
    <name evidence="16" type="ORF">BG845_06660</name>
</gene>
<dbReference type="PROSITE" id="PS00801">
    <property type="entry name" value="TRANSKETOLASE_1"/>
    <property type="match status" value="1"/>
</dbReference>
<dbReference type="InterPro" id="IPR033247">
    <property type="entry name" value="Transketolase_fam"/>
</dbReference>
<comment type="cofactor">
    <cofactor evidence="12">
        <name>Mg(2+)</name>
        <dbReference type="ChEBI" id="CHEBI:18420"/>
    </cofactor>
    <text evidence="12">Binds 1 Mg(2+) ion per subunit. Can also utilize other divalent metal cations, such as Ca(2+), Mn(2+) and Co(2+).</text>
</comment>
<keyword evidence="4 12" id="KW-0479">Metal-binding</keyword>
<feature type="binding site" evidence="10">
    <location>
        <position position="51"/>
    </location>
    <ligand>
        <name>substrate</name>
    </ligand>
</feature>
<feature type="binding site" evidence="10">
    <location>
        <position position="484"/>
    </location>
    <ligand>
        <name>substrate</name>
    </ligand>
</feature>
<evidence type="ECO:0000256" key="4">
    <source>
        <dbReference type="ARBA" id="ARBA00022723"/>
    </source>
</evidence>
<proteinExistence type="inferred from homology"/>
<feature type="binding site" evidence="10">
    <location>
        <position position="492"/>
    </location>
    <ligand>
        <name>substrate</name>
    </ligand>
</feature>
<dbReference type="CDD" id="cd07033">
    <property type="entry name" value="TPP_PYR_DXS_TK_like"/>
    <property type="match status" value="1"/>
</dbReference>
<dbReference type="Gene3D" id="3.40.50.970">
    <property type="match status" value="2"/>
</dbReference>
<feature type="binding site" evidence="10">
    <location>
        <position position="381"/>
    </location>
    <ligand>
        <name>substrate</name>
    </ligand>
</feature>
<evidence type="ECO:0000256" key="12">
    <source>
        <dbReference type="PIRSR" id="PIRSR605478-4"/>
    </source>
</evidence>
<feature type="binding site" evidence="11">
    <location>
        <position position="460"/>
    </location>
    <ligand>
        <name>thiamine diphosphate</name>
        <dbReference type="ChEBI" id="CHEBI:58937"/>
    </ligand>
</feature>
<feature type="binding site" evidence="11">
    <location>
        <begin position="139"/>
        <end position="141"/>
    </location>
    <ligand>
        <name>thiamine diphosphate</name>
        <dbReference type="ChEBI" id="CHEBI:58937"/>
    </ligand>
</feature>
<dbReference type="InterPro" id="IPR005478">
    <property type="entry name" value="Transketolase_bac-like"/>
</dbReference>
<dbReference type="Pfam" id="PF02779">
    <property type="entry name" value="Transket_pyr"/>
    <property type="match status" value="1"/>
</dbReference>
<dbReference type="Proteomes" id="UP000194360">
    <property type="component" value="Unassembled WGS sequence"/>
</dbReference>
<dbReference type="NCBIfam" id="TIGR00232">
    <property type="entry name" value="tktlase_bact"/>
    <property type="match status" value="1"/>
</dbReference>
<dbReference type="InterPro" id="IPR055152">
    <property type="entry name" value="Transketolase-like_C_2"/>
</dbReference>
<evidence type="ECO:0000313" key="16">
    <source>
        <dbReference type="EMBL" id="OSY34650.1"/>
    </source>
</evidence>
<feature type="binding site" evidence="11">
    <location>
        <position position="286"/>
    </location>
    <ligand>
        <name>thiamine diphosphate</name>
        <dbReference type="ChEBI" id="CHEBI:58937"/>
    </ligand>
</feature>
<evidence type="ECO:0000259" key="15">
    <source>
        <dbReference type="SMART" id="SM00861"/>
    </source>
</evidence>
<feature type="region of interest" description="Disordered" evidence="14">
    <location>
        <begin position="1"/>
        <end position="24"/>
    </location>
</feature>
<evidence type="ECO:0000313" key="17">
    <source>
        <dbReference type="Proteomes" id="UP000194360"/>
    </source>
</evidence>
<dbReference type="GO" id="GO:0006098">
    <property type="term" value="P:pentose-phosphate shunt"/>
    <property type="evidence" value="ECO:0007669"/>
    <property type="project" value="TreeGrafter"/>
</dbReference>
<dbReference type="OrthoDB" id="8732661at2"/>
<evidence type="ECO:0000256" key="11">
    <source>
        <dbReference type="PIRSR" id="PIRSR605478-3"/>
    </source>
</evidence>
<dbReference type="InterPro" id="IPR005475">
    <property type="entry name" value="Transketolase-like_Pyr-bd"/>
</dbReference>
<dbReference type="SMART" id="SM00861">
    <property type="entry name" value="Transket_pyr"/>
    <property type="match status" value="1"/>
</dbReference>
<comment type="similarity">
    <text evidence="1">Belongs to the transketolase family.</text>
</comment>
<feature type="active site" description="Proton donor" evidence="9">
    <location>
        <position position="434"/>
    </location>
</feature>
<organism evidence="16 17">
    <name type="scientific">Pseudonocardia autotrophica</name>
    <name type="common">Amycolata autotrophica</name>
    <name type="synonym">Nocardia autotrophica</name>
    <dbReference type="NCBI Taxonomy" id="2074"/>
    <lineage>
        <taxon>Bacteria</taxon>
        <taxon>Bacillati</taxon>
        <taxon>Actinomycetota</taxon>
        <taxon>Actinomycetes</taxon>
        <taxon>Pseudonocardiales</taxon>
        <taxon>Pseudonocardiaceae</taxon>
        <taxon>Pseudonocardia</taxon>
    </lineage>
</organism>
<keyword evidence="5 12" id="KW-0460">Magnesium</keyword>
<dbReference type="EMBL" id="MIGB01000072">
    <property type="protein sequence ID" value="OSY34650.1"/>
    <property type="molecule type" value="Genomic_DNA"/>
</dbReference>
<feature type="domain" description="Transketolase-like pyrimidine-binding" evidence="15">
    <location>
        <begin position="378"/>
        <end position="548"/>
    </location>
</feature>
<feature type="binding site" evidence="10">
    <location>
        <position position="408"/>
    </location>
    <ligand>
        <name>substrate</name>
    </ligand>
</feature>
<keyword evidence="6 11" id="KW-0786">Thiamine pyrophosphate</keyword>
<evidence type="ECO:0000256" key="6">
    <source>
        <dbReference type="ARBA" id="ARBA00023052"/>
    </source>
</evidence>
<dbReference type="STRING" id="2074.BG845_06660"/>
<dbReference type="EC" id="2.2.1.1" evidence="2 8"/>
<feature type="binding site" evidence="12">
    <location>
        <position position="210"/>
    </location>
    <ligand>
        <name>Mg(2+)</name>
        <dbReference type="ChEBI" id="CHEBI:18420"/>
    </ligand>
</feature>
<feature type="binding site" evidence="12">
    <location>
        <position position="180"/>
    </location>
    <ligand>
        <name>Mg(2+)</name>
        <dbReference type="ChEBI" id="CHEBI:18420"/>
    </ligand>
</feature>
<evidence type="ECO:0000256" key="2">
    <source>
        <dbReference type="ARBA" id="ARBA00013152"/>
    </source>
</evidence>
<dbReference type="Pfam" id="PF22613">
    <property type="entry name" value="Transketolase_C_1"/>
    <property type="match status" value="1"/>
</dbReference>
<dbReference type="PANTHER" id="PTHR43522:SF2">
    <property type="entry name" value="TRANSKETOLASE 1-RELATED"/>
    <property type="match status" value="1"/>
</dbReference>
<dbReference type="FunFam" id="3.40.50.970:FF:000003">
    <property type="entry name" value="Transketolase"/>
    <property type="match status" value="1"/>
</dbReference>
<evidence type="ECO:0000256" key="9">
    <source>
        <dbReference type="PIRSR" id="PIRSR605478-1"/>
    </source>
</evidence>
<dbReference type="Pfam" id="PF00456">
    <property type="entry name" value="Transketolase_N"/>
    <property type="match status" value="1"/>
</dbReference>
<dbReference type="InterPro" id="IPR009014">
    <property type="entry name" value="Transketo_C/PFOR_II"/>
</dbReference>